<dbReference type="PANTHER" id="PTHR22916">
    <property type="entry name" value="GLYCOSYLTRANSFERASE"/>
    <property type="match status" value="1"/>
</dbReference>
<evidence type="ECO:0000313" key="2">
    <source>
        <dbReference type="EMBL" id="TWJ33044.1"/>
    </source>
</evidence>
<dbReference type="OrthoDB" id="5291101at2"/>
<dbReference type="Gene3D" id="3.90.550.10">
    <property type="entry name" value="Spore Coat Polysaccharide Biosynthesis Protein SpsA, Chain A"/>
    <property type="match status" value="1"/>
</dbReference>
<dbReference type="EMBL" id="VLLN01000002">
    <property type="protein sequence ID" value="TWJ33044.1"/>
    <property type="molecule type" value="Genomic_DNA"/>
</dbReference>
<dbReference type="AlphaFoldDB" id="A0A562WS44"/>
<proteinExistence type="predicted"/>
<protein>
    <submittedName>
        <fullName evidence="2">Glycosyltransferase involved in cell wall biosynthesis</fullName>
    </submittedName>
</protein>
<dbReference type="Pfam" id="PF00535">
    <property type="entry name" value="Glycos_transf_2"/>
    <property type="match status" value="1"/>
</dbReference>
<organism evidence="2 3">
    <name type="scientific">Geobacter argillaceus</name>
    <dbReference type="NCBI Taxonomy" id="345631"/>
    <lineage>
        <taxon>Bacteria</taxon>
        <taxon>Pseudomonadati</taxon>
        <taxon>Thermodesulfobacteriota</taxon>
        <taxon>Desulfuromonadia</taxon>
        <taxon>Geobacterales</taxon>
        <taxon>Geobacteraceae</taxon>
        <taxon>Geobacter</taxon>
    </lineage>
</organism>
<keyword evidence="2" id="KW-0808">Transferase</keyword>
<comment type="caution">
    <text evidence="2">The sequence shown here is derived from an EMBL/GenBank/DDBJ whole genome shotgun (WGS) entry which is preliminary data.</text>
</comment>
<dbReference type="Proteomes" id="UP000319449">
    <property type="component" value="Unassembled WGS sequence"/>
</dbReference>
<feature type="domain" description="Glycosyltransferase 2-like" evidence="1">
    <location>
        <begin position="16"/>
        <end position="117"/>
    </location>
</feature>
<gene>
    <name evidence="2" type="ORF">JN12_00455</name>
</gene>
<keyword evidence="3" id="KW-1185">Reference proteome</keyword>
<dbReference type="GO" id="GO:0016758">
    <property type="term" value="F:hexosyltransferase activity"/>
    <property type="evidence" value="ECO:0007669"/>
    <property type="project" value="UniProtKB-ARBA"/>
</dbReference>
<dbReference type="SUPFAM" id="SSF53448">
    <property type="entry name" value="Nucleotide-diphospho-sugar transferases"/>
    <property type="match status" value="1"/>
</dbReference>
<accession>A0A562WS44</accession>
<dbReference type="PANTHER" id="PTHR22916:SF65">
    <property type="entry name" value="SLR1065 PROTEIN"/>
    <property type="match status" value="1"/>
</dbReference>
<dbReference type="RefSeq" id="WP_145017671.1">
    <property type="nucleotide sequence ID" value="NZ_VLLN01000002.1"/>
</dbReference>
<dbReference type="CDD" id="cd06433">
    <property type="entry name" value="GT_2_WfgS_like"/>
    <property type="match status" value="1"/>
</dbReference>
<name>A0A562WS44_9BACT</name>
<reference evidence="2 3" key="1">
    <citation type="submission" date="2019-07" db="EMBL/GenBank/DDBJ databases">
        <title>Genomic Encyclopedia of Archaeal and Bacterial Type Strains, Phase II (KMG-II): from individual species to whole genera.</title>
        <authorList>
            <person name="Goeker M."/>
        </authorList>
    </citation>
    <scope>NUCLEOTIDE SEQUENCE [LARGE SCALE GENOMIC DNA]</scope>
    <source>
        <strain evidence="2 3">ATCC BAA-1139</strain>
    </source>
</reference>
<dbReference type="InterPro" id="IPR001173">
    <property type="entry name" value="Glyco_trans_2-like"/>
</dbReference>
<dbReference type="InterPro" id="IPR029044">
    <property type="entry name" value="Nucleotide-diphossugar_trans"/>
</dbReference>
<evidence type="ECO:0000259" key="1">
    <source>
        <dbReference type="Pfam" id="PF00535"/>
    </source>
</evidence>
<evidence type="ECO:0000313" key="3">
    <source>
        <dbReference type="Proteomes" id="UP000319449"/>
    </source>
</evidence>
<sequence>MKSGVQQTTCQLPTITIVTPSYNQGEYLEECIDSILSQNYPNLEYIIMDGGSSDGSVEIIKRYEKYLTYWQSKPDDGQYAAIQNGFCRSSCEVMAWLNSDDKYHANALFMAAYVFADHSEIEWLTGRHTCWDKDGQLIGLSASLMTYSRDQFLKMRNDVPWMQQESTFWRRSLWERAGGYIRSDLGYAGDFELWVRFSRYARIYSVNALLGGYRSHGNQKAVNSMDRYLEEVDAVVREETSVVTNEGTGTIIDAASPVEIDYAAMRDFYNELLPPGQRPNFSSHQTYSFLQREKDSLEIVTSRLRTEFEELSNRLMLAEKLTQTLSWRMTAPMRKMLDLFKKL</sequence>